<dbReference type="OrthoDB" id="5404564at2759"/>
<evidence type="ECO:0000313" key="1">
    <source>
        <dbReference type="EMBL" id="KND91162.1"/>
    </source>
</evidence>
<name>A0A0L0NAL4_TOLOC</name>
<evidence type="ECO:0000313" key="2">
    <source>
        <dbReference type="Proteomes" id="UP000036947"/>
    </source>
</evidence>
<protein>
    <recommendedName>
        <fullName evidence="3">Fungal N-terminal domain-containing protein</fullName>
    </recommendedName>
</protein>
<dbReference type="AlphaFoldDB" id="A0A0L0NAL4"/>
<sequence>MSFSVSFGDAYLMGKLAFKLGQAFTKGKKSAPAEFREVESQLYSLSAALNAFSSARESSTNAPLILDQAKLPKNIPSHFAENQDIILGMLRSCKETLNHLDAIVEKYSVISTSTDASQPRLKRWTKELKSDWRKIAWTTEGDNLNALKANLTIQTNSLNLILGVVINSQADRLQTDMDHISTMLGDIHEWFIDNLKGKPPGGAGASTFGVANAPAFGAANAPTLGVASAATFGAPSGPPGGAPVDNPGAPSAILHFELHEQSGQGTKQICPRVMLSQKISGAYYSASLRNNQLFSCSCPSGQDAHRSEVDAYACNFAARISGDERSWLLYKVANRVTDQLRSLVVKGVPPAVMYDFEELLVHGLSVLQTRQMLSRSISTMLAHASGMDSETPKANILDLVSNATTLNRSITAIKFISGNVNYTRNNVDFVQILHYKFIDLNRILDEAVLPQSAFEASRDAEIVVTYGKQDQNGPADGIVRSILHLTLSSKLQYNEGAQTVFIKNIECTAYDSNETARPTAAATVAFDFPSAEAADQFRLEVEAIRMDLYVIYLEYPRADEKALIKLQAQDVHTERMHICDADITILQNTKTQRFRLVVRSKNGYSVLSQDLTKDFFQTLAVRNRPDYNTMSFEVYMDASGKRVVGQCNQGFTHLVFSDGNIEQVFTMGLAAVGGPSERYLTDGSQHESMEGVGQS</sequence>
<comment type="caution">
    <text evidence="1">The sequence shown here is derived from an EMBL/GenBank/DDBJ whole genome shotgun (WGS) entry which is preliminary data.</text>
</comment>
<dbReference type="EMBL" id="LFRF01000009">
    <property type="protein sequence ID" value="KND91162.1"/>
    <property type="molecule type" value="Genomic_DNA"/>
</dbReference>
<accession>A0A0L0NAL4</accession>
<evidence type="ECO:0008006" key="3">
    <source>
        <dbReference type="Google" id="ProtNLM"/>
    </source>
</evidence>
<dbReference type="STRING" id="1163406.A0A0L0NAL4"/>
<keyword evidence="2" id="KW-1185">Reference proteome</keyword>
<dbReference type="PANTHER" id="PTHR38886">
    <property type="entry name" value="SESA DOMAIN-CONTAINING PROTEIN"/>
    <property type="match status" value="1"/>
</dbReference>
<proteinExistence type="predicted"/>
<gene>
    <name evidence="1" type="ORF">TOPH_03928</name>
</gene>
<dbReference type="PANTHER" id="PTHR38886:SF1">
    <property type="entry name" value="NACHT-NTPASE AND P-LOOP NTPASES N-TERMINAL DOMAIN-CONTAINING PROTEIN"/>
    <property type="match status" value="1"/>
</dbReference>
<dbReference type="Proteomes" id="UP000036947">
    <property type="component" value="Unassembled WGS sequence"/>
</dbReference>
<organism evidence="1 2">
    <name type="scientific">Tolypocladium ophioglossoides (strain CBS 100239)</name>
    <name type="common">Snaketongue truffleclub</name>
    <name type="synonym">Elaphocordyceps ophioglossoides</name>
    <dbReference type="NCBI Taxonomy" id="1163406"/>
    <lineage>
        <taxon>Eukaryota</taxon>
        <taxon>Fungi</taxon>
        <taxon>Dikarya</taxon>
        <taxon>Ascomycota</taxon>
        <taxon>Pezizomycotina</taxon>
        <taxon>Sordariomycetes</taxon>
        <taxon>Hypocreomycetidae</taxon>
        <taxon>Hypocreales</taxon>
        <taxon>Ophiocordycipitaceae</taxon>
        <taxon>Tolypocladium</taxon>
    </lineage>
</organism>
<reference evidence="1 2" key="1">
    <citation type="journal article" date="2015" name="BMC Genomics">
        <title>The genome of the truffle-parasite Tolypocladium ophioglossoides and the evolution of antifungal peptaibiotics.</title>
        <authorList>
            <person name="Quandt C.A."/>
            <person name="Bushley K.E."/>
            <person name="Spatafora J.W."/>
        </authorList>
    </citation>
    <scope>NUCLEOTIDE SEQUENCE [LARGE SCALE GENOMIC DNA]</scope>
    <source>
        <strain evidence="1 2">CBS 100239</strain>
    </source>
</reference>